<comment type="caution">
    <text evidence="3">The sequence shown here is derived from an EMBL/GenBank/DDBJ whole genome shotgun (WGS) entry which is preliminary data.</text>
</comment>
<feature type="region of interest" description="Disordered" evidence="1">
    <location>
        <begin position="588"/>
        <end position="611"/>
    </location>
</feature>
<protein>
    <submittedName>
        <fullName evidence="3">Uncharacterized protein</fullName>
    </submittedName>
</protein>
<keyword evidence="2" id="KW-0812">Transmembrane</keyword>
<evidence type="ECO:0000313" key="3">
    <source>
        <dbReference type="EMBL" id="MFF5291396.1"/>
    </source>
</evidence>
<feature type="compositionally biased region" description="Basic and acidic residues" evidence="1">
    <location>
        <begin position="705"/>
        <end position="716"/>
    </location>
</feature>
<feature type="compositionally biased region" description="Acidic residues" evidence="1">
    <location>
        <begin position="427"/>
        <end position="445"/>
    </location>
</feature>
<reference evidence="3 4" key="1">
    <citation type="submission" date="2024-10" db="EMBL/GenBank/DDBJ databases">
        <title>The Natural Products Discovery Center: Release of the First 8490 Sequenced Strains for Exploring Actinobacteria Biosynthetic Diversity.</title>
        <authorList>
            <person name="Kalkreuter E."/>
            <person name="Kautsar S.A."/>
            <person name="Yang D."/>
            <person name="Bader C.D."/>
            <person name="Teijaro C.N."/>
            <person name="Fluegel L."/>
            <person name="Davis C.M."/>
            <person name="Simpson J.R."/>
            <person name="Lauterbach L."/>
            <person name="Steele A.D."/>
            <person name="Gui C."/>
            <person name="Meng S."/>
            <person name="Li G."/>
            <person name="Viehrig K."/>
            <person name="Ye F."/>
            <person name="Su P."/>
            <person name="Kiefer A.F."/>
            <person name="Nichols A."/>
            <person name="Cepeda A.J."/>
            <person name="Yan W."/>
            <person name="Fan B."/>
            <person name="Jiang Y."/>
            <person name="Adhikari A."/>
            <person name="Zheng C.-J."/>
            <person name="Schuster L."/>
            <person name="Cowan T.M."/>
            <person name="Smanski M.J."/>
            <person name="Chevrette M.G."/>
            <person name="De Carvalho L.P.S."/>
            <person name="Shen B."/>
        </authorList>
    </citation>
    <scope>NUCLEOTIDE SEQUENCE [LARGE SCALE GENOMIC DNA]</scope>
    <source>
        <strain evidence="3 4">NPDC000087</strain>
    </source>
</reference>
<feature type="region of interest" description="Disordered" evidence="1">
    <location>
        <begin position="349"/>
        <end position="471"/>
    </location>
</feature>
<proteinExistence type="predicted"/>
<feature type="compositionally biased region" description="Acidic residues" evidence="1">
    <location>
        <begin position="454"/>
        <end position="471"/>
    </location>
</feature>
<feature type="transmembrane region" description="Helical" evidence="2">
    <location>
        <begin position="110"/>
        <end position="127"/>
    </location>
</feature>
<evidence type="ECO:0000313" key="4">
    <source>
        <dbReference type="Proteomes" id="UP001602245"/>
    </source>
</evidence>
<feature type="compositionally biased region" description="Acidic residues" evidence="1">
    <location>
        <begin position="355"/>
        <end position="365"/>
    </location>
</feature>
<dbReference type="EMBL" id="JBIAZU010000003">
    <property type="protein sequence ID" value="MFF5291396.1"/>
    <property type="molecule type" value="Genomic_DNA"/>
</dbReference>
<feature type="region of interest" description="Disordered" evidence="1">
    <location>
        <begin position="275"/>
        <end position="337"/>
    </location>
</feature>
<dbReference type="RefSeq" id="WP_020515635.1">
    <property type="nucleotide sequence ID" value="NZ_JBIAZU010000003.1"/>
</dbReference>
<feature type="compositionally biased region" description="Acidic residues" evidence="1">
    <location>
        <begin position="397"/>
        <end position="408"/>
    </location>
</feature>
<gene>
    <name evidence="3" type="ORF">ACFY35_18295</name>
</gene>
<feature type="transmembrane region" description="Helical" evidence="2">
    <location>
        <begin position="71"/>
        <end position="90"/>
    </location>
</feature>
<keyword evidence="4" id="KW-1185">Reference proteome</keyword>
<feature type="region of interest" description="Disordered" evidence="1">
    <location>
        <begin position="664"/>
        <end position="729"/>
    </location>
</feature>
<dbReference type="Proteomes" id="UP001602245">
    <property type="component" value="Unassembled WGS sequence"/>
</dbReference>
<keyword evidence="2" id="KW-0472">Membrane</keyword>
<organism evidence="3 4">
    <name type="scientific">Paractinoplanes globisporus</name>
    <dbReference type="NCBI Taxonomy" id="113565"/>
    <lineage>
        <taxon>Bacteria</taxon>
        <taxon>Bacillati</taxon>
        <taxon>Actinomycetota</taxon>
        <taxon>Actinomycetes</taxon>
        <taxon>Micromonosporales</taxon>
        <taxon>Micromonosporaceae</taxon>
        <taxon>Paractinoplanes</taxon>
    </lineage>
</organism>
<feature type="compositionally biased region" description="Basic and acidic residues" evidence="1">
    <location>
        <begin position="684"/>
        <end position="695"/>
    </location>
</feature>
<feature type="compositionally biased region" description="Acidic residues" evidence="1">
    <location>
        <begin position="291"/>
        <end position="337"/>
    </location>
</feature>
<accession>A0ABW6WES1</accession>
<sequence length="729" mass="76701">MLRHIRSILYSLVLAPAAWVLTGVGLTSDLTARGRDGFELENLTGLLLLLLAGAAYGILVLAPISPAGPLLAGVVYLAISSWALLSPSAYADVWPHAVAKDGFDLSRPGYGLAALLAVPLICTALSARRWEKYVPPVLPLIGQIGGFRGAAAAYGTPLAAAPTTVIGRPPGFPSSLSTADPDSTTVLRHPADSTTAFVPGEPRRQSGLALLRLIDDEDDPTIDRAGPLHLPTLTPTDAVRPDEPTVVVIESGDEHVEADDDDVTVVVIEAELLEPAVNEEPTDAVTASGEEPTDAVVDAEDQPTEAVADSDEEPATDAVVDADDQPTEAVADSDEELAADDVRAAAEAPIADLTEPGEEQPDDEPTAAVDEPAAADESTPADESGAAFDESVRAVDEPEPDAATEDETTAFVAAEPEPEPAVAQIDAEGEASEPVTDEAPADDEPTVAAMADDGSAEEESEDEHGDAEDEAAVVVPIAVADRTEVIRLPVTDNGDNTQVVRFPVGDGGDRTQVVRLPVTNDGERTQVLRLPVGDAADRNQVAKPPVGDSAEDRTTVLPFPAADQDEKTQVIRLPLPPGDTPQVLRFPVRSPGAEPGTRTRDLSNRATGDIGGDETQVIRLAGKTVDDEKTQVIRPALVTRPGERSDVLAFRPPAPRDEAPISIADAEAPNFADDPTSPIILPTAHHDDDPAESHQRTMTVMNMERPPDDNADDTTHLEIPTQRRPQDEP</sequence>
<evidence type="ECO:0000256" key="1">
    <source>
        <dbReference type="SAM" id="MobiDB-lite"/>
    </source>
</evidence>
<evidence type="ECO:0000256" key="2">
    <source>
        <dbReference type="SAM" id="Phobius"/>
    </source>
</evidence>
<name>A0ABW6WES1_9ACTN</name>
<keyword evidence="2" id="KW-1133">Transmembrane helix</keyword>
<feature type="transmembrane region" description="Helical" evidence="2">
    <location>
        <begin position="46"/>
        <end position="64"/>
    </location>
</feature>
<feature type="transmembrane region" description="Helical" evidence="2">
    <location>
        <begin position="7"/>
        <end position="26"/>
    </location>
</feature>